<evidence type="ECO:0000256" key="2">
    <source>
        <dbReference type="ARBA" id="ARBA00004629"/>
    </source>
</evidence>
<keyword evidence="8" id="KW-0498">Mitosis</keyword>
<proteinExistence type="inferred from homology"/>
<evidence type="ECO:0000313" key="15">
    <source>
        <dbReference type="EMBL" id="NWR96225.1"/>
    </source>
</evidence>
<keyword evidence="16" id="KW-1185">Reference proteome</keyword>
<dbReference type="GO" id="GO:0000278">
    <property type="term" value="P:mitotic cell cycle"/>
    <property type="evidence" value="ECO:0007669"/>
    <property type="project" value="TreeGrafter"/>
</dbReference>
<evidence type="ECO:0000256" key="8">
    <source>
        <dbReference type="ARBA" id="ARBA00022776"/>
    </source>
</evidence>
<feature type="region of interest" description="Disordered" evidence="14">
    <location>
        <begin position="109"/>
        <end position="147"/>
    </location>
</feature>
<evidence type="ECO:0000256" key="4">
    <source>
        <dbReference type="ARBA" id="ARBA00022454"/>
    </source>
</evidence>
<keyword evidence="4" id="KW-0158">Chromosome</keyword>
<evidence type="ECO:0000256" key="6">
    <source>
        <dbReference type="ARBA" id="ARBA00022618"/>
    </source>
</evidence>
<keyword evidence="10" id="KW-0206">Cytoskeleton</keyword>
<evidence type="ECO:0000256" key="10">
    <source>
        <dbReference type="ARBA" id="ARBA00023212"/>
    </source>
</evidence>
<comment type="subcellular location">
    <subcellularLocation>
        <location evidence="2">Chromosome</location>
        <location evidence="2">Centromere</location>
        <location evidence="2">Kinetochore</location>
    </subcellularLocation>
    <subcellularLocation>
        <location evidence="1">Cytoplasm</location>
        <location evidence="1">Cytoskeleton</location>
        <location evidence="1">Spindle</location>
    </subcellularLocation>
</comment>
<evidence type="ECO:0000256" key="5">
    <source>
        <dbReference type="ARBA" id="ARBA00022490"/>
    </source>
</evidence>
<evidence type="ECO:0000256" key="3">
    <source>
        <dbReference type="ARBA" id="ARBA00007716"/>
    </source>
</evidence>
<dbReference type="PANTHER" id="PTHR48118">
    <property type="entry name" value="SPINDLE AND KINETOCHORE-ASSOCIATED PROTEIN 3"/>
    <property type="match status" value="1"/>
</dbReference>
<keyword evidence="5" id="KW-0963">Cytoplasm</keyword>
<dbReference type="GO" id="GO:0007059">
    <property type="term" value="P:chromosome segregation"/>
    <property type="evidence" value="ECO:0007669"/>
    <property type="project" value="InterPro"/>
</dbReference>
<feature type="region of interest" description="Disordered" evidence="14">
    <location>
        <begin position="515"/>
        <end position="545"/>
    </location>
</feature>
<protein>
    <submittedName>
        <fullName evidence="15">SKA3 protein</fullName>
    </submittedName>
</protein>
<comment type="similarity">
    <text evidence="3">Belongs to the SKA3 family.</text>
</comment>
<dbReference type="EMBL" id="VXBE01000108">
    <property type="protein sequence ID" value="NWR96225.1"/>
    <property type="molecule type" value="Genomic_DNA"/>
</dbReference>
<keyword evidence="7" id="KW-0493">Microtubule</keyword>
<evidence type="ECO:0000256" key="14">
    <source>
        <dbReference type="SAM" id="MobiDB-lite"/>
    </source>
</evidence>
<keyword evidence="9" id="KW-0995">Kinetochore</keyword>
<evidence type="ECO:0000256" key="12">
    <source>
        <dbReference type="ARBA" id="ARBA00023328"/>
    </source>
</evidence>
<keyword evidence="6" id="KW-0132">Cell division</keyword>
<evidence type="ECO:0000256" key="11">
    <source>
        <dbReference type="ARBA" id="ARBA00023306"/>
    </source>
</evidence>
<dbReference type="Gene3D" id="6.10.250.1400">
    <property type="match status" value="1"/>
</dbReference>
<dbReference type="AlphaFoldDB" id="A0A7K5BJN1"/>
<dbReference type="InterPro" id="IPR033341">
    <property type="entry name" value="SKA3"/>
</dbReference>
<feature type="compositionally biased region" description="Polar residues" evidence="14">
    <location>
        <begin position="526"/>
        <end position="539"/>
    </location>
</feature>
<keyword evidence="12" id="KW-0137">Centromere</keyword>
<organism evidence="15 16">
    <name type="scientific">Motacilla alba</name>
    <name type="common">White wagtail</name>
    <name type="synonym">Pied wagtail</name>
    <dbReference type="NCBI Taxonomy" id="45807"/>
    <lineage>
        <taxon>Eukaryota</taxon>
        <taxon>Metazoa</taxon>
        <taxon>Chordata</taxon>
        <taxon>Craniata</taxon>
        <taxon>Vertebrata</taxon>
        <taxon>Euteleostomi</taxon>
        <taxon>Archelosauria</taxon>
        <taxon>Archosauria</taxon>
        <taxon>Dinosauria</taxon>
        <taxon>Saurischia</taxon>
        <taxon>Theropoda</taxon>
        <taxon>Coelurosauria</taxon>
        <taxon>Aves</taxon>
        <taxon>Neognathae</taxon>
        <taxon>Neoaves</taxon>
        <taxon>Telluraves</taxon>
        <taxon>Australaves</taxon>
        <taxon>Passeriformes</taxon>
        <taxon>Passeroidea</taxon>
        <taxon>Motacillidae</taxon>
        <taxon>Motacilla</taxon>
    </lineage>
</organism>
<evidence type="ECO:0000256" key="1">
    <source>
        <dbReference type="ARBA" id="ARBA00004186"/>
    </source>
</evidence>
<accession>A0A7K5BJN1</accession>
<name>A0A7K5BJN1_MOTAL</name>
<feature type="non-terminal residue" evidence="15">
    <location>
        <position position="545"/>
    </location>
</feature>
<dbReference type="GO" id="GO:0051301">
    <property type="term" value="P:cell division"/>
    <property type="evidence" value="ECO:0007669"/>
    <property type="project" value="UniProtKB-KW"/>
</dbReference>
<evidence type="ECO:0000256" key="7">
    <source>
        <dbReference type="ARBA" id="ARBA00022701"/>
    </source>
</evidence>
<feature type="non-terminal residue" evidence="15">
    <location>
        <position position="1"/>
    </location>
</feature>
<dbReference type="PANTHER" id="PTHR48118:SF1">
    <property type="entry name" value="SPINDLE AND KINETOCHORE-ASSOCIATED PROTEIN 3"/>
    <property type="match status" value="1"/>
</dbReference>
<keyword evidence="11" id="KW-0131">Cell cycle</keyword>
<reference evidence="15 16" key="1">
    <citation type="submission" date="2019-09" db="EMBL/GenBank/DDBJ databases">
        <title>Bird 10,000 Genomes (B10K) Project - Family phase.</title>
        <authorList>
            <person name="Zhang G."/>
        </authorList>
    </citation>
    <scope>NUCLEOTIDE SEQUENCE [LARGE SCALE GENOMIC DNA]</scope>
    <source>
        <strain evidence="15">B10K-DU-001-75</strain>
        <tissue evidence="15">Muscle</tissue>
    </source>
</reference>
<dbReference type="GO" id="GO:0000940">
    <property type="term" value="C:outer kinetochore"/>
    <property type="evidence" value="ECO:0007669"/>
    <property type="project" value="InterPro"/>
</dbReference>
<feature type="coiled-coil region" evidence="13">
    <location>
        <begin position="8"/>
        <end position="35"/>
    </location>
</feature>
<evidence type="ECO:0000313" key="16">
    <source>
        <dbReference type="Proteomes" id="UP000532252"/>
    </source>
</evidence>
<evidence type="ECO:0000256" key="13">
    <source>
        <dbReference type="SAM" id="Coils"/>
    </source>
</evidence>
<keyword evidence="13" id="KW-0175">Coiled coil</keyword>
<gene>
    <name evidence="15" type="primary">Ska3</name>
    <name evidence="15" type="ORF">MOTALB_R10855</name>
</gene>
<feature type="region of interest" description="Disordered" evidence="14">
    <location>
        <begin position="382"/>
        <end position="403"/>
    </location>
</feature>
<feature type="compositionally biased region" description="Basic and acidic residues" evidence="14">
    <location>
        <begin position="515"/>
        <end position="524"/>
    </location>
</feature>
<comment type="caution">
    <text evidence="15">The sequence shown here is derived from an EMBL/GenBank/DDBJ whole genome shotgun (WGS) entry which is preliminary data.</text>
</comment>
<dbReference type="Proteomes" id="UP000532252">
    <property type="component" value="Unassembled WGS sequence"/>
</dbReference>
<dbReference type="GO" id="GO:0005876">
    <property type="term" value="C:spindle microtubule"/>
    <property type="evidence" value="ECO:0007669"/>
    <property type="project" value="TreeGrafter"/>
</dbReference>
<sequence>MDVTGAFFGKLRELALTVEKEVKQLERAMRREDEDYEDESPLAVLHDLHCEIKTQKEDVSASLGKICSEKKAVHEFMKASEILIQRNAADLGKIRELFQKYGYKPHVKDSTATSVQNKSDEEKANDVPHPSASTEKPPLPKDPLRNPQLSDFGLSQYAFSRPWSALKAQHTASARQLKARNETPLRLRTPQALPKTPKCKLKMDDYECVTPKLEHFGISEHTMCMNEDYTMSLIHKTSQTIKKWVIVISQCWVLCHLTPYTSFHVPIAVPDADMKCICCAPCLDCTIRTFHTQCITKRKTQCDLLFSLTKGLSLGLSAIDITQPVLVKRGDDNGGNLPEMTVKEIMVTPASKSSKRAENADWMASPMVFVFCTPDVKNSSKTNNTVLSRSPETKELPLPSHAATPQCPDFQTRWLKAEAKVVNRNYVHFHTLCHKQILKWGKLESVTKNDVKDTPYKEEKIPFAASSDEYLKHPGDPSPPKLEHYDHLLNTPPPPEITRIPDNVLKMLSQYNHKVDSKAKEMETKAGNTTRYESGSTDYSNKENR</sequence>
<evidence type="ECO:0000256" key="9">
    <source>
        <dbReference type="ARBA" id="ARBA00022838"/>
    </source>
</evidence>